<dbReference type="PANTHER" id="PTHR15359:SF7">
    <property type="entry name" value="CALMODULIN REGULATOR PROTEIN PCP4"/>
    <property type="match status" value="1"/>
</dbReference>
<dbReference type="GO" id="GO:0005509">
    <property type="term" value="F:calcium ion binding"/>
    <property type="evidence" value="ECO:0007669"/>
    <property type="project" value="TreeGrafter"/>
</dbReference>
<organism evidence="2 3">
    <name type="scientific">Albula glossodonta</name>
    <name type="common">roundjaw bonefish</name>
    <dbReference type="NCBI Taxonomy" id="121402"/>
    <lineage>
        <taxon>Eukaryota</taxon>
        <taxon>Metazoa</taxon>
        <taxon>Chordata</taxon>
        <taxon>Craniata</taxon>
        <taxon>Vertebrata</taxon>
        <taxon>Euteleostomi</taxon>
        <taxon>Actinopterygii</taxon>
        <taxon>Neopterygii</taxon>
        <taxon>Teleostei</taxon>
        <taxon>Albuliformes</taxon>
        <taxon>Albulidae</taxon>
        <taxon>Albula</taxon>
    </lineage>
</organism>
<gene>
    <name evidence="2" type="ORF">JZ751_019234</name>
</gene>
<dbReference type="GO" id="GO:0005737">
    <property type="term" value="C:cytoplasm"/>
    <property type="evidence" value="ECO:0007669"/>
    <property type="project" value="TreeGrafter"/>
</dbReference>
<accession>A0A8T2NM43</accession>
<comment type="similarity">
    <text evidence="1">Belongs to the PCP4 family.</text>
</comment>
<protein>
    <submittedName>
        <fullName evidence="2">Uncharacterized protein</fullName>
    </submittedName>
</protein>
<keyword evidence="3" id="KW-1185">Reference proteome</keyword>
<dbReference type="EMBL" id="JAFBMS010000035">
    <property type="protein sequence ID" value="KAG9341425.1"/>
    <property type="molecule type" value="Genomic_DNA"/>
</dbReference>
<comment type="caution">
    <text evidence="2">The sequence shown here is derived from an EMBL/GenBank/DDBJ whole genome shotgun (WGS) entry which is preliminary data.</text>
</comment>
<evidence type="ECO:0000313" key="3">
    <source>
        <dbReference type="Proteomes" id="UP000824540"/>
    </source>
</evidence>
<dbReference type="Proteomes" id="UP000824540">
    <property type="component" value="Unassembled WGS sequence"/>
</dbReference>
<name>A0A8T2NM43_9TELE</name>
<evidence type="ECO:0000313" key="2">
    <source>
        <dbReference type="EMBL" id="KAG9341425.1"/>
    </source>
</evidence>
<dbReference type="OrthoDB" id="9944346at2759"/>
<dbReference type="InterPro" id="IPR052142">
    <property type="entry name" value="Calmodulin_Regulator_PCP4-like"/>
</dbReference>
<sequence length="305" mass="33647">MSITAGHALIGEGGTTPTSTSAALHYINAVETEEGSRLALDELHCSVTGSSYCNIPEFVMLIDIRLIGAVEAPLAVLKFHFSTPLGSKHMMRKIQLRIETQAPVWFGVLTTPSQAPWLEVLASLCLHARFAHLEWLVVFPLTEPLTPVMWEDASKKDVPAEDFDIDMEAPETEKAAVAIQSQFRKFQKKKADKGRCGGSALHVTVITPYGLKGQGDCQRNNPQHAREIDNIRSPFTYKAWFPPPHPTPHPQGRLTVRQFVIPGSCRSYLRKNMTSLSTGFDGQLSQKAGEGSSRAVIHFCWIDVG</sequence>
<dbReference type="PANTHER" id="PTHR15359">
    <property type="entry name" value="IG-LIKE DOMAIN-CONTAINING PROTEIN"/>
    <property type="match status" value="1"/>
</dbReference>
<evidence type="ECO:0000256" key="1">
    <source>
        <dbReference type="ARBA" id="ARBA00038017"/>
    </source>
</evidence>
<dbReference type="GO" id="GO:0005516">
    <property type="term" value="F:calmodulin binding"/>
    <property type="evidence" value="ECO:0007669"/>
    <property type="project" value="TreeGrafter"/>
</dbReference>
<reference evidence="2" key="1">
    <citation type="thesis" date="2021" institute="BYU ScholarsArchive" country="Provo, UT, USA">
        <title>Applications of and Algorithms for Genome Assembly and Genomic Analyses with an Emphasis on Marine Teleosts.</title>
        <authorList>
            <person name="Pickett B.D."/>
        </authorList>
    </citation>
    <scope>NUCLEOTIDE SEQUENCE</scope>
    <source>
        <strain evidence="2">HI-2016</strain>
    </source>
</reference>
<dbReference type="AlphaFoldDB" id="A0A8T2NM43"/>
<proteinExistence type="inferred from homology"/>